<dbReference type="PIRSF" id="PIRSF016184">
    <property type="entry name" value="PhzC_PhzF"/>
    <property type="match status" value="1"/>
</dbReference>
<reference evidence="4 5" key="1">
    <citation type="submission" date="2018-06" db="EMBL/GenBank/DDBJ databases">
        <title>A transcriptomic atlas of mushroom development highlights an independent origin of complex multicellularity.</title>
        <authorList>
            <consortium name="DOE Joint Genome Institute"/>
            <person name="Krizsan K."/>
            <person name="Almasi E."/>
            <person name="Merenyi Z."/>
            <person name="Sahu N."/>
            <person name="Viragh M."/>
            <person name="Koszo T."/>
            <person name="Mondo S."/>
            <person name="Kiss B."/>
            <person name="Balint B."/>
            <person name="Kues U."/>
            <person name="Barry K."/>
            <person name="Hegedus J.C."/>
            <person name="Henrissat B."/>
            <person name="Johnson J."/>
            <person name="Lipzen A."/>
            <person name="Ohm R."/>
            <person name="Nagy I."/>
            <person name="Pangilinan J."/>
            <person name="Yan J."/>
            <person name="Xiong Y."/>
            <person name="Grigoriev I.V."/>
            <person name="Hibbett D.S."/>
            <person name="Nagy L.G."/>
        </authorList>
    </citation>
    <scope>NUCLEOTIDE SEQUENCE [LARGE SCALE GENOMIC DNA]</scope>
    <source>
        <strain evidence="4 5">SZMC22713</strain>
    </source>
</reference>
<dbReference type="STRING" id="50990.A0A4Y7Q345"/>
<accession>A0A4Y7Q345</accession>
<organism evidence="4 5">
    <name type="scientific">Rickenella mellea</name>
    <dbReference type="NCBI Taxonomy" id="50990"/>
    <lineage>
        <taxon>Eukaryota</taxon>
        <taxon>Fungi</taxon>
        <taxon>Dikarya</taxon>
        <taxon>Basidiomycota</taxon>
        <taxon>Agaricomycotina</taxon>
        <taxon>Agaricomycetes</taxon>
        <taxon>Hymenochaetales</taxon>
        <taxon>Rickenellaceae</taxon>
        <taxon>Rickenella</taxon>
    </lineage>
</organism>
<dbReference type="PANTHER" id="PTHR13774">
    <property type="entry name" value="PHENAZINE BIOSYNTHESIS PROTEIN"/>
    <property type="match status" value="1"/>
</dbReference>
<dbReference type="NCBIfam" id="TIGR00654">
    <property type="entry name" value="PhzF_family"/>
    <property type="match status" value="1"/>
</dbReference>
<dbReference type="VEuPathDB" id="FungiDB:BD410DRAFT_789449"/>
<comment type="similarity">
    <text evidence="1">Belongs to the PhzF family.</text>
</comment>
<dbReference type="AlphaFoldDB" id="A0A4Y7Q345"/>
<dbReference type="Proteomes" id="UP000294933">
    <property type="component" value="Unassembled WGS sequence"/>
</dbReference>
<evidence type="ECO:0000256" key="2">
    <source>
        <dbReference type="ARBA" id="ARBA00023235"/>
    </source>
</evidence>
<proteinExistence type="inferred from homology"/>
<sequence length="300" mass="32902">MPPSTLPYTVVDAFTKRIFGGGPASVIVLDNDHGITDETLQLIAREFNFSETAFITPRSAINESASRSFALRWFTPTMEAPICGHATLASAYVLFSSLQIPDNVNVVHFHTLAGELTCRRLEDGKIELELPAGDTTKADAYIEQKAIDVVRKAVGNQVDVKFVGVGGGESFNMFILIQLDDSFDLQRAEIDPSIFVGIGGYTAFILTTTGSTPNEKFISRVFAPDWGVGEDPVCGFAHCMLGPYWQKHLEIQSGEVMVAKQVSKRGGDFEVIWDEKNGTCRLRGHATITRKGELLLPEQL</sequence>
<evidence type="ECO:0000256" key="3">
    <source>
        <dbReference type="PIRSR" id="PIRSR016184-1"/>
    </source>
</evidence>
<dbReference type="SUPFAM" id="SSF54506">
    <property type="entry name" value="Diaminopimelate epimerase-like"/>
    <property type="match status" value="1"/>
</dbReference>
<dbReference type="GO" id="GO:0016853">
    <property type="term" value="F:isomerase activity"/>
    <property type="evidence" value="ECO:0007669"/>
    <property type="project" value="UniProtKB-KW"/>
</dbReference>
<keyword evidence="2" id="KW-0413">Isomerase</keyword>
<dbReference type="PANTHER" id="PTHR13774:SF17">
    <property type="entry name" value="PHENAZINE BIOSYNTHESIS-LIKE DOMAIN-CONTAINING PROTEIN"/>
    <property type="match status" value="1"/>
</dbReference>
<evidence type="ECO:0000313" key="5">
    <source>
        <dbReference type="Proteomes" id="UP000294933"/>
    </source>
</evidence>
<name>A0A4Y7Q345_9AGAM</name>
<evidence type="ECO:0000313" key="4">
    <source>
        <dbReference type="EMBL" id="TDL21706.1"/>
    </source>
</evidence>
<gene>
    <name evidence="4" type="ORF">BD410DRAFT_789449</name>
</gene>
<dbReference type="InterPro" id="IPR003719">
    <property type="entry name" value="Phenazine_PhzF-like"/>
</dbReference>
<protein>
    <submittedName>
        <fullName evidence="4">Diaminopimelate epimerase-like protein</fullName>
    </submittedName>
</protein>
<feature type="active site" evidence="3">
    <location>
        <position position="51"/>
    </location>
</feature>
<dbReference type="OrthoDB" id="75169at2759"/>
<dbReference type="Pfam" id="PF02567">
    <property type="entry name" value="PhzC-PhzF"/>
    <property type="match status" value="1"/>
</dbReference>
<evidence type="ECO:0000256" key="1">
    <source>
        <dbReference type="ARBA" id="ARBA00008270"/>
    </source>
</evidence>
<dbReference type="GO" id="GO:0005737">
    <property type="term" value="C:cytoplasm"/>
    <property type="evidence" value="ECO:0007669"/>
    <property type="project" value="TreeGrafter"/>
</dbReference>
<dbReference type="EMBL" id="ML170179">
    <property type="protein sequence ID" value="TDL21706.1"/>
    <property type="molecule type" value="Genomic_DNA"/>
</dbReference>
<keyword evidence="5" id="KW-1185">Reference proteome</keyword>
<dbReference type="Gene3D" id="3.10.310.10">
    <property type="entry name" value="Diaminopimelate Epimerase, Chain A, domain 1"/>
    <property type="match status" value="2"/>
</dbReference>